<name>A0A1M6J5E3_9FLAO</name>
<dbReference type="GO" id="GO:0046872">
    <property type="term" value="F:metal ion binding"/>
    <property type="evidence" value="ECO:0007669"/>
    <property type="project" value="UniProtKB-KW"/>
</dbReference>
<keyword evidence="7" id="KW-1133">Transmembrane helix</keyword>
<dbReference type="OrthoDB" id="9809720at2"/>
<dbReference type="GO" id="GO:0020037">
    <property type="term" value="F:heme binding"/>
    <property type="evidence" value="ECO:0007669"/>
    <property type="project" value="InterPro"/>
</dbReference>
<evidence type="ECO:0000313" key="10">
    <source>
        <dbReference type="Proteomes" id="UP000184232"/>
    </source>
</evidence>
<gene>
    <name evidence="9" type="ORF">SAMN05444337_1974</name>
</gene>
<keyword evidence="1" id="KW-0813">Transport</keyword>
<dbReference type="InterPro" id="IPR009056">
    <property type="entry name" value="Cyt_c-like_dom"/>
</dbReference>
<dbReference type="Gene3D" id="1.10.760.10">
    <property type="entry name" value="Cytochrome c-like domain"/>
    <property type="match status" value="1"/>
</dbReference>
<evidence type="ECO:0000256" key="5">
    <source>
        <dbReference type="ARBA" id="ARBA00023004"/>
    </source>
</evidence>
<protein>
    <submittedName>
        <fullName evidence="9">Nitric oxide reductase subunit C</fullName>
    </submittedName>
</protein>
<dbReference type="SUPFAM" id="SSF46626">
    <property type="entry name" value="Cytochrome c"/>
    <property type="match status" value="1"/>
</dbReference>
<dbReference type="Proteomes" id="UP000184232">
    <property type="component" value="Unassembled WGS sequence"/>
</dbReference>
<evidence type="ECO:0000256" key="1">
    <source>
        <dbReference type="ARBA" id="ARBA00022448"/>
    </source>
</evidence>
<proteinExistence type="predicted"/>
<dbReference type="PANTHER" id="PTHR37823">
    <property type="entry name" value="CYTOCHROME C-553-LIKE"/>
    <property type="match status" value="1"/>
</dbReference>
<sequence length="154" mass="17447">MKQLLKNKLSSILNIFNYPKYVFIGLILSFILYSLSIYLLPLFSNNHTNNQDIELSNKGRLVWQQNNCHTCHQLYGLGGYLGPDLTNVFSRTGKNESYIKGIITSGVKQMPAFNLNEKEMKALISFLKNIDTSGTADVKKYSPEITGTFNLETK</sequence>
<dbReference type="Pfam" id="PF13442">
    <property type="entry name" value="Cytochrome_CBB3"/>
    <property type="match status" value="1"/>
</dbReference>
<evidence type="ECO:0000256" key="7">
    <source>
        <dbReference type="SAM" id="Phobius"/>
    </source>
</evidence>
<accession>A0A1M6J5E3</accession>
<dbReference type="PANTHER" id="PTHR37823:SF1">
    <property type="entry name" value="CYTOCHROME C-553-LIKE"/>
    <property type="match status" value="1"/>
</dbReference>
<dbReference type="GO" id="GO:0009055">
    <property type="term" value="F:electron transfer activity"/>
    <property type="evidence" value="ECO:0007669"/>
    <property type="project" value="InterPro"/>
</dbReference>
<dbReference type="InterPro" id="IPR051811">
    <property type="entry name" value="Cytochrome_c550/c551-like"/>
</dbReference>
<organism evidence="9 10">
    <name type="scientific">Flavobacterium haoranii</name>
    <dbReference type="NCBI Taxonomy" id="683124"/>
    <lineage>
        <taxon>Bacteria</taxon>
        <taxon>Pseudomonadati</taxon>
        <taxon>Bacteroidota</taxon>
        <taxon>Flavobacteriia</taxon>
        <taxon>Flavobacteriales</taxon>
        <taxon>Flavobacteriaceae</taxon>
        <taxon>Flavobacterium</taxon>
    </lineage>
</organism>
<reference evidence="9 10" key="1">
    <citation type="submission" date="2016-11" db="EMBL/GenBank/DDBJ databases">
        <authorList>
            <person name="Jaros S."/>
            <person name="Januszkiewicz K."/>
            <person name="Wedrychowicz H."/>
        </authorList>
    </citation>
    <scope>NUCLEOTIDE SEQUENCE [LARGE SCALE GENOMIC DNA]</scope>
    <source>
        <strain evidence="9 10">DSM 22807</strain>
    </source>
</reference>
<keyword evidence="10" id="KW-1185">Reference proteome</keyword>
<dbReference type="AlphaFoldDB" id="A0A1M6J5E3"/>
<evidence type="ECO:0000256" key="3">
    <source>
        <dbReference type="ARBA" id="ARBA00022723"/>
    </source>
</evidence>
<evidence type="ECO:0000256" key="6">
    <source>
        <dbReference type="PROSITE-ProRule" id="PRU00433"/>
    </source>
</evidence>
<dbReference type="RefSeq" id="WP_084656958.1">
    <property type="nucleotide sequence ID" value="NZ_CP045292.1"/>
</dbReference>
<dbReference type="InterPro" id="IPR036909">
    <property type="entry name" value="Cyt_c-like_dom_sf"/>
</dbReference>
<dbReference type="STRING" id="683124.SAMN05444337_1974"/>
<keyword evidence="7" id="KW-0812">Transmembrane</keyword>
<feature type="transmembrane region" description="Helical" evidence="7">
    <location>
        <begin position="21"/>
        <end position="43"/>
    </location>
</feature>
<evidence type="ECO:0000256" key="2">
    <source>
        <dbReference type="ARBA" id="ARBA00022617"/>
    </source>
</evidence>
<evidence type="ECO:0000313" key="9">
    <source>
        <dbReference type="EMBL" id="SHJ41918.1"/>
    </source>
</evidence>
<feature type="domain" description="Cytochrome c" evidence="8">
    <location>
        <begin position="54"/>
        <end position="131"/>
    </location>
</feature>
<evidence type="ECO:0000256" key="4">
    <source>
        <dbReference type="ARBA" id="ARBA00022982"/>
    </source>
</evidence>
<evidence type="ECO:0000259" key="8">
    <source>
        <dbReference type="PROSITE" id="PS51007"/>
    </source>
</evidence>
<dbReference type="PROSITE" id="PS51007">
    <property type="entry name" value="CYTC"/>
    <property type="match status" value="1"/>
</dbReference>
<keyword evidence="5 6" id="KW-0408">Iron</keyword>
<dbReference type="EMBL" id="FQZH01000003">
    <property type="protein sequence ID" value="SHJ41918.1"/>
    <property type="molecule type" value="Genomic_DNA"/>
</dbReference>
<keyword evidence="7" id="KW-0472">Membrane</keyword>
<keyword evidence="2 6" id="KW-0349">Heme</keyword>
<keyword evidence="4" id="KW-0249">Electron transport</keyword>
<keyword evidence="3 6" id="KW-0479">Metal-binding</keyword>